<protein>
    <recommendedName>
        <fullName evidence="3">CheW-like domain-containing protein</fullName>
    </recommendedName>
</protein>
<accession>A0A239KCJ1</accession>
<dbReference type="SUPFAM" id="SSF50341">
    <property type="entry name" value="CheW-like"/>
    <property type="match status" value="1"/>
</dbReference>
<reference evidence="1 2" key="1">
    <citation type="submission" date="2017-06" db="EMBL/GenBank/DDBJ databases">
        <authorList>
            <person name="Kim H.J."/>
            <person name="Triplett B.A."/>
        </authorList>
    </citation>
    <scope>NUCLEOTIDE SEQUENCE [LARGE SCALE GENOMIC DNA]</scope>
    <source>
        <strain evidence="1 2">DSM 18704</strain>
    </source>
</reference>
<name>A0A239KCJ1_9BACT</name>
<organism evidence="1 2">
    <name type="scientific">Granulicella rosea</name>
    <dbReference type="NCBI Taxonomy" id="474952"/>
    <lineage>
        <taxon>Bacteria</taxon>
        <taxon>Pseudomonadati</taxon>
        <taxon>Acidobacteriota</taxon>
        <taxon>Terriglobia</taxon>
        <taxon>Terriglobales</taxon>
        <taxon>Acidobacteriaceae</taxon>
        <taxon>Granulicella</taxon>
    </lineage>
</organism>
<evidence type="ECO:0000313" key="1">
    <source>
        <dbReference type="EMBL" id="SNT14834.1"/>
    </source>
</evidence>
<keyword evidence="2" id="KW-1185">Reference proteome</keyword>
<sequence>MTGFLQGLRGEALTTAAQHRIGLRLKLDSGVCSIPLHRVHHLAGFATLTGEPDDYFLGWLRFHGERAPVFDLNRVVCDAPTAESFGSRIILLEAAAGAATRYIGLLAAGVTDTAADLPELELDDYLPMLYTLIPEPPAEDA</sequence>
<gene>
    <name evidence="1" type="ORF">SAMN05421770_104394</name>
</gene>
<evidence type="ECO:0000313" key="2">
    <source>
        <dbReference type="Proteomes" id="UP000198356"/>
    </source>
</evidence>
<dbReference type="EMBL" id="FZOU01000004">
    <property type="protein sequence ID" value="SNT14834.1"/>
    <property type="molecule type" value="Genomic_DNA"/>
</dbReference>
<dbReference type="GO" id="GO:0007165">
    <property type="term" value="P:signal transduction"/>
    <property type="evidence" value="ECO:0007669"/>
    <property type="project" value="InterPro"/>
</dbReference>
<dbReference type="InterPro" id="IPR036061">
    <property type="entry name" value="CheW-like_dom_sf"/>
</dbReference>
<dbReference type="GO" id="GO:0006935">
    <property type="term" value="P:chemotaxis"/>
    <property type="evidence" value="ECO:0007669"/>
    <property type="project" value="InterPro"/>
</dbReference>
<dbReference type="Proteomes" id="UP000198356">
    <property type="component" value="Unassembled WGS sequence"/>
</dbReference>
<evidence type="ECO:0008006" key="3">
    <source>
        <dbReference type="Google" id="ProtNLM"/>
    </source>
</evidence>
<dbReference type="AlphaFoldDB" id="A0A239KCJ1"/>
<proteinExistence type="predicted"/>